<gene>
    <name evidence="3" type="ORF">ONE63_001694</name>
</gene>
<evidence type="ECO:0000256" key="1">
    <source>
        <dbReference type="SAM" id="Coils"/>
    </source>
</evidence>
<evidence type="ECO:0000256" key="2">
    <source>
        <dbReference type="SAM" id="MobiDB-lite"/>
    </source>
</evidence>
<feature type="compositionally biased region" description="Basic and acidic residues" evidence="2">
    <location>
        <begin position="211"/>
        <end position="231"/>
    </location>
</feature>
<evidence type="ECO:0000313" key="4">
    <source>
        <dbReference type="Proteomes" id="UP001075354"/>
    </source>
</evidence>
<comment type="caution">
    <text evidence="3">The sequence shown here is derived from an EMBL/GenBank/DDBJ whole genome shotgun (WGS) entry which is preliminary data.</text>
</comment>
<proteinExistence type="predicted"/>
<feature type="compositionally biased region" description="Basic and acidic residues" evidence="2">
    <location>
        <begin position="531"/>
        <end position="568"/>
    </location>
</feature>
<evidence type="ECO:0000313" key="3">
    <source>
        <dbReference type="EMBL" id="KAJ1522504.1"/>
    </source>
</evidence>
<keyword evidence="1" id="KW-0175">Coiled coil</keyword>
<dbReference type="EMBL" id="JAPTSV010000011">
    <property type="protein sequence ID" value="KAJ1522504.1"/>
    <property type="molecule type" value="Genomic_DNA"/>
</dbReference>
<feature type="compositionally biased region" description="Basic and acidic residues" evidence="2">
    <location>
        <begin position="175"/>
        <end position="192"/>
    </location>
</feature>
<organism evidence="3 4">
    <name type="scientific">Megalurothrips usitatus</name>
    <name type="common">bean blossom thrips</name>
    <dbReference type="NCBI Taxonomy" id="439358"/>
    <lineage>
        <taxon>Eukaryota</taxon>
        <taxon>Metazoa</taxon>
        <taxon>Ecdysozoa</taxon>
        <taxon>Arthropoda</taxon>
        <taxon>Hexapoda</taxon>
        <taxon>Insecta</taxon>
        <taxon>Pterygota</taxon>
        <taxon>Neoptera</taxon>
        <taxon>Paraneoptera</taxon>
        <taxon>Thysanoptera</taxon>
        <taxon>Terebrantia</taxon>
        <taxon>Thripoidea</taxon>
        <taxon>Thripidae</taxon>
        <taxon>Megalurothrips</taxon>
    </lineage>
</organism>
<name>A0AAV7XCX8_9NEOP</name>
<feature type="region of interest" description="Disordered" evidence="2">
    <location>
        <begin position="528"/>
        <end position="568"/>
    </location>
</feature>
<sequence>MGKTKLHALVKDLRPSEVNRTPYVCKAVELQELLPDLKRRAFNFEDFQKLNGKAPDGTSKKYVVQIGNMYVRHSVLAVHESPEHLVKLLEPQSRGRAIKAMKRSSTGGEVIPVAGFAAAEEVHKVKSQAQSAANAVKKFKAEEARKVLASLGQQGNVGKKKKIENVKKKQQVKSGNDHGSVKSRDRKSVHDEWEVSLPTVPIKLDTVLTDESKTRPRTDDDVENDMEKVVDSDSVENQDIEAKPIHLRESNDSHSSSGEAGDSDSADNESSGEDEKMSQETPVHSNRDVIVDVEVKTASLSCKNLVKDSSHADKHASPSGEVYHGSEVELVGDKKEALSIDDMAALKAENALLKKKLAELSNEREEVNRGDDRFESLLNGQKKLTSAVETLKKDIAKCLGLLGKTTREGTCSLSKLQSAVPGDIPDDVPEDKIFVGELGSNGYITKACVAVAEKEKGAERRVQRLADALWPKCLHEYSMTGKDKFNRKLKKITDVHVTTVLNLLEAMSWKEEDEYTKVSVTRELTKYSSRKRSENVQRLEREQHREKQLAKKANNSKEGDRSGQSDSD</sequence>
<feature type="region of interest" description="Disordered" evidence="2">
    <location>
        <begin position="211"/>
        <end position="289"/>
    </location>
</feature>
<protein>
    <submittedName>
        <fullName evidence="3">Uncharacterized protein</fullName>
    </submittedName>
</protein>
<feature type="region of interest" description="Disordered" evidence="2">
    <location>
        <begin position="153"/>
        <end position="192"/>
    </location>
</feature>
<accession>A0AAV7XCX8</accession>
<keyword evidence="4" id="KW-1185">Reference proteome</keyword>
<dbReference type="Proteomes" id="UP001075354">
    <property type="component" value="Chromosome 11"/>
</dbReference>
<reference evidence="3" key="1">
    <citation type="submission" date="2022-12" db="EMBL/GenBank/DDBJ databases">
        <title>Chromosome-level genome assembly of the bean flower thrips Megalurothrips usitatus.</title>
        <authorList>
            <person name="Ma L."/>
            <person name="Liu Q."/>
            <person name="Li H."/>
            <person name="Cai W."/>
        </authorList>
    </citation>
    <scope>NUCLEOTIDE SEQUENCE</scope>
    <source>
        <strain evidence="3">Cailab_2022a</strain>
    </source>
</reference>
<feature type="compositionally biased region" description="Acidic residues" evidence="2">
    <location>
        <begin position="261"/>
        <end position="272"/>
    </location>
</feature>
<feature type="compositionally biased region" description="Basic and acidic residues" evidence="2">
    <location>
        <begin position="240"/>
        <end position="252"/>
    </location>
</feature>
<dbReference type="AlphaFoldDB" id="A0AAV7XCX8"/>
<feature type="coiled-coil region" evidence="1">
    <location>
        <begin position="343"/>
        <end position="370"/>
    </location>
</feature>